<reference evidence="3 4" key="1">
    <citation type="journal article" date="2009" name="Nat. Genet.">
        <title>The genome of the cucumber, Cucumis sativus L.</title>
        <authorList>
            <person name="Huang S."/>
            <person name="Li R."/>
            <person name="Zhang Z."/>
            <person name="Li L."/>
            <person name="Gu X."/>
            <person name="Fan W."/>
            <person name="Lucas W.J."/>
            <person name="Wang X."/>
            <person name="Xie B."/>
            <person name="Ni P."/>
            <person name="Ren Y."/>
            <person name="Zhu H."/>
            <person name="Li J."/>
            <person name="Lin K."/>
            <person name="Jin W."/>
            <person name="Fei Z."/>
            <person name="Li G."/>
            <person name="Staub J."/>
            <person name="Kilian A."/>
            <person name="van der Vossen E.A."/>
            <person name="Wu Y."/>
            <person name="Guo J."/>
            <person name="He J."/>
            <person name="Jia Z."/>
            <person name="Ren Y."/>
            <person name="Tian G."/>
            <person name="Lu Y."/>
            <person name="Ruan J."/>
            <person name="Qian W."/>
            <person name="Wang M."/>
            <person name="Huang Q."/>
            <person name="Li B."/>
            <person name="Xuan Z."/>
            <person name="Cao J."/>
            <person name="Asan"/>
            <person name="Wu Z."/>
            <person name="Zhang J."/>
            <person name="Cai Q."/>
            <person name="Bai Y."/>
            <person name="Zhao B."/>
            <person name="Han Y."/>
            <person name="Li Y."/>
            <person name="Li X."/>
            <person name="Wang S."/>
            <person name="Shi Q."/>
            <person name="Liu S."/>
            <person name="Cho W.K."/>
            <person name="Kim J.Y."/>
            <person name="Xu Y."/>
            <person name="Heller-Uszynska K."/>
            <person name="Miao H."/>
            <person name="Cheng Z."/>
            <person name="Zhang S."/>
            <person name="Wu J."/>
            <person name="Yang Y."/>
            <person name="Kang H."/>
            <person name="Li M."/>
            <person name="Liang H."/>
            <person name="Ren X."/>
            <person name="Shi Z."/>
            <person name="Wen M."/>
            <person name="Jian M."/>
            <person name="Yang H."/>
            <person name="Zhang G."/>
            <person name="Yang Z."/>
            <person name="Chen R."/>
            <person name="Liu S."/>
            <person name="Li J."/>
            <person name="Ma L."/>
            <person name="Liu H."/>
            <person name="Zhou Y."/>
            <person name="Zhao J."/>
            <person name="Fang X."/>
            <person name="Li G."/>
            <person name="Fang L."/>
            <person name="Li Y."/>
            <person name="Liu D."/>
            <person name="Zheng H."/>
            <person name="Zhang Y."/>
            <person name="Qin N."/>
            <person name="Li Z."/>
            <person name="Yang G."/>
            <person name="Yang S."/>
            <person name="Bolund L."/>
            <person name="Kristiansen K."/>
            <person name="Zheng H."/>
            <person name="Li S."/>
            <person name="Zhang X."/>
            <person name="Yang H."/>
            <person name="Wang J."/>
            <person name="Sun R."/>
            <person name="Zhang B."/>
            <person name="Jiang S."/>
            <person name="Wang J."/>
            <person name="Du Y."/>
            <person name="Li S."/>
        </authorList>
    </citation>
    <scope>NUCLEOTIDE SEQUENCE [LARGE SCALE GENOMIC DNA]</scope>
    <source>
        <strain evidence="4">cv. 9930</strain>
    </source>
</reference>
<dbReference type="EMBL" id="CM002923">
    <property type="protein sequence ID" value="KGN61297.1"/>
    <property type="molecule type" value="Genomic_DNA"/>
</dbReference>
<evidence type="ECO:0000256" key="2">
    <source>
        <dbReference type="SAM" id="Phobius"/>
    </source>
</evidence>
<evidence type="ECO:0000256" key="1">
    <source>
        <dbReference type="SAM" id="MobiDB-lite"/>
    </source>
</evidence>
<feature type="transmembrane region" description="Helical" evidence="2">
    <location>
        <begin position="44"/>
        <end position="63"/>
    </location>
</feature>
<reference evidence="3 4" key="4">
    <citation type="journal article" date="2011" name="BMC Genomics">
        <title>RNA-Seq improves annotation of protein-coding genes in the cucumber genome.</title>
        <authorList>
            <person name="Li Z."/>
            <person name="Zhang Z."/>
            <person name="Yan P."/>
            <person name="Huang S."/>
            <person name="Fei Z."/>
            <person name="Lin K."/>
        </authorList>
    </citation>
    <scope>NUCLEOTIDE SEQUENCE [LARGE SCALE GENOMIC DNA]</scope>
    <source>
        <strain evidence="4">cv. 9930</strain>
    </source>
</reference>
<name>A0A0A0LKL8_CUCSA</name>
<feature type="region of interest" description="Disordered" evidence="1">
    <location>
        <begin position="1"/>
        <end position="35"/>
    </location>
</feature>
<keyword evidence="2" id="KW-0812">Transmembrane</keyword>
<dbReference type="Gramene" id="KGN61297">
    <property type="protein sequence ID" value="KGN61297"/>
    <property type="gene ID" value="Csa_2G076530"/>
</dbReference>
<reference evidence="3 4" key="2">
    <citation type="journal article" date="2009" name="PLoS ONE">
        <title>An integrated genetic and cytogenetic map of the cucumber genome.</title>
        <authorList>
            <person name="Ren Y."/>
            <person name="Zhang Z."/>
            <person name="Liu J."/>
            <person name="Staub J.E."/>
            <person name="Han Y."/>
            <person name="Cheng Z."/>
            <person name="Li X."/>
            <person name="Lu J."/>
            <person name="Miao H."/>
            <person name="Kang H."/>
            <person name="Xie B."/>
            <person name="Gu X."/>
            <person name="Wang X."/>
            <person name="Du Y."/>
            <person name="Jin W."/>
            <person name="Huang S."/>
        </authorList>
    </citation>
    <scope>NUCLEOTIDE SEQUENCE [LARGE SCALE GENOMIC DNA]</scope>
    <source>
        <strain evidence="4">cv. 9930</strain>
    </source>
</reference>
<keyword evidence="2" id="KW-1133">Transmembrane helix</keyword>
<reference evidence="3 4" key="3">
    <citation type="journal article" date="2010" name="BMC Genomics">
        <title>Transcriptome sequencing and comparative analysis of cucumber flowers with different sex types.</title>
        <authorList>
            <person name="Guo S."/>
            <person name="Zheng Y."/>
            <person name="Joung J.G."/>
            <person name="Liu S."/>
            <person name="Zhang Z."/>
            <person name="Crasta O.R."/>
            <person name="Sobral B.W."/>
            <person name="Xu Y."/>
            <person name="Huang S."/>
            <person name="Fei Z."/>
        </authorList>
    </citation>
    <scope>NUCLEOTIDE SEQUENCE [LARGE SCALE GENOMIC DNA]</scope>
    <source>
        <strain evidence="4">cv. 9930</strain>
    </source>
</reference>
<organism evidence="3 4">
    <name type="scientific">Cucumis sativus</name>
    <name type="common">Cucumber</name>
    <dbReference type="NCBI Taxonomy" id="3659"/>
    <lineage>
        <taxon>Eukaryota</taxon>
        <taxon>Viridiplantae</taxon>
        <taxon>Streptophyta</taxon>
        <taxon>Embryophyta</taxon>
        <taxon>Tracheophyta</taxon>
        <taxon>Spermatophyta</taxon>
        <taxon>Magnoliopsida</taxon>
        <taxon>eudicotyledons</taxon>
        <taxon>Gunneridae</taxon>
        <taxon>Pentapetalae</taxon>
        <taxon>rosids</taxon>
        <taxon>fabids</taxon>
        <taxon>Cucurbitales</taxon>
        <taxon>Cucurbitaceae</taxon>
        <taxon>Benincaseae</taxon>
        <taxon>Cucumis</taxon>
    </lineage>
</organism>
<dbReference type="Proteomes" id="UP000029981">
    <property type="component" value="Chromosome 2"/>
</dbReference>
<dbReference type="AlphaFoldDB" id="A0A0A0LKL8"/>
<evidence type="ECO:0000313" key="4">
    <source>
        <dbReference type="Proteomes" id="UP000029981"/>
    </source>
</evidence>
<protein>
    <submittedName>
        <fullName evidence="3">Uncharacterized protein</fullName>
    </submittedName>
</protein>
<gene>
    <name evidence="3" type="ORF">Csa_2G076530</name>
</gene>
<proteinExistence type="predicted"/>
<sequence length="67" mass="7204">MEEKHEDVDDVGSASGDSFIDDSEDDGPSTSGKDDQLHLEASDISLFICIYQVLALLVASCLARTID</sequence>
<keyword evidence="2" id="KW-0472">Membrane</keyword>
<keyword evidence="4" id="KW-1185">Reference proteome</keyword>
<accession>A0A0A0LKL8</accession>
<evidence type="ECO:0000313" key="3">
    <source>
        <dbReference type="EMBL" id="KGN61297.1"/>
    </source>
</evidence>